<feature type="coiled-coil region" evidence="2">
    <location>
        <begin position="56"/>
        <end position="140"/>
    </location>
</feature>
<protein>
    <recommendedName>
        <fullName evidence="4">ShKT domain-containing protein</fullName>
    </recommendedName>
</protein>
<dbReference type="PROSITE" id="PS51670">
    <property type="entry name" value="SHKT"/>
    <property type="match status" value="1"/>
</dbReference>
<dbReference type="Pfam" id="PF01549">
    <property type="entry name" value="ShK"/>
    <property type="match status" value="4"/>
</dbReference>
<keyword evidence="3" id="KW-0732">Signal</keyword>
<feature type="chain" id="PRO_5035847415" description="ShKT domain-containing protein" evidence="3">
    <location>
        <begin position="21"/>
        <end position="402"/>
    </location>
</feature>
<evidence type="ECO:0000256" key="2">
    <source>
        <dbReference type="SAM" id="Coils"/>
    </source>
</evidence>
<dbReference type="InterPro" id="IPR003582">
    <property type="entry name" value="ShKT_dom"/>
</dbReference>
<comment type="caution">
    <text evidence="5">The sequence shown here is derived from an EMBL/GenBank/DDBJ whole genome shotgun (WGS) entry which is preliminary data.</text>
</comment>
<evidence type="ECO:0000313" key="6">
    <source>
        <dbReference type="Proteomes" id="UP000683360"/>
    </source>
</evidence>
<evidence type="ECO:0000313" key="5">
    <source>
        <dbReference type="EMBL" id="CAG2185197.1"/>
    </source>
</evidence>
<dbReference type="Gene3D" id="1.20.5.340">
    <property type="match status" value="1"/>
</dbReference>
<sequence>MILTMRFCFLSFIKLSICHGFLLTNKTGISSAGTQGLTDGHYLILTDSISIQKQLLAQMETFVLQLQNQLKAVNQEVKDLKSGNSAAQSHVIVELKNETSELREKTNRLQKSYDILQKKFDTIENENNALKHNNAALKSQITDWHNMSIHTKQELDSFTHSIAASNIQNVTTIQSASTTMAAPTTPTDPTTMTTKGVHSCVDDSRITCNHSSCSSNLKRFCPVTCNLCVNKLPPPCVDKITNCNEYDADLCTNPLYRLFTTDNCQKFCGLCKTTASTTMAAPTTPTDPTTTTTKGVHSCVDDSRITCNHSSCSSNLKVFCPVTCNLCVNKTPPPCVNKVSNCNEYDADLCTNPLYRLFREDNCKLFCGLCKTADAGASQSPPARRDVTEKTYFFFDAYLAFI</sequence>
<comment type="caution">
    <text evidence="1">Lacks conserved residue(s) required for the propagation of feature annotation.</text>
</comment>
<dbReference type="Gene3D" id="1.10.10.1940">
    <property type="match status" value="2"/>
</dbReference>
<dbReference type="SMART" id="SM00254">
    <property type="entry name" value="ShKT"/>
    <property type="match status" value="4"/>
</dbReference>
<dbReference type="OrthoDB" id="6121024at2759"/>
<keyword evidence="2" id="KW-0175">Coiled coil</keyword>
<organism evidence="5 6">
    <name type="scientific">Mytilus edulis</name>
    <name type="common">Blue mussel</name>
    <dbReference type="NCBI Taxonomy" id="6550"/>
    <lineage>
        <taxon>Eukaryota</taxon>
        <taxon>Metazoa</taxon>
        <taxon>Spiralia</taxon>
        <taxon>Lophotrochozoa</taxon>
        <taxon>Mollusca</taxon>
        <taxon>Bivalvia</taxon>
        <taxon>Autobranchia</taxon>
        <taxon>Pteriomorphia</taxon>
        <taxon>Mytilida</taxon>
        <taxon>Mytiloidea</taxon>
        <taxon>Mytilidae</taxon>
        <taxon>Mytilinae</taxon>
        <taxon>Mytilus</taxon>
    </lineage>
</organism>
<dbReference type="Proteomes" id="UP000683360">
    <property type="component" value="Unassembled WGS sequence"/>
</dbReference>
<feature type="signal peptide" evidence="3">
    <location>
        <begin position="1"/>
        <end position="20"/>
    </location>
</feature>
<reference evidence="5" key="1">
    <citation type="submission" date="2021-03" db="EMBL/GenBank/DDBJ databases">
        <authorList>
            <person name="Bekaert M."/>
        </authorList>
    </citation>
    <scope>NUCLEOTIDE SEQUENCE</scope>
</reference>
<accession>A0A8S3PPP7</accession>
<dbReference type="EMBL" id="CAJPWZ010000071">
    <property type="protein sequence ID" value="CAG2185197.1"/>
    <property type="molecule type" value="Genomic_DNA"/>
</dbReference>
<dbReference type="PANTHER" id="PTHR21724:SF109">
    <property type="entry name" value="SHKT DOMAIN-CONTAINING PROTEIN"/>
    <property type="match status" value="1"/>
</dbReference>
<dbReference type="AlphaFoldDB" id="A0A8S3PPP7"/>
<gene>
    <name evidence="5" type="ORF">MEDL_810</name>
</gene>
<name>A0A8S3PPP7_MYTED</name>
<feature type="domain" description="ShKT" evidence="4">
    <location>
        <begin position="236"/>
        <end position="271"/>
    </location>
</feature>
<evidence type="ECO:0000256" key="3">
    <source>
        <dbReference type="SAM" id="SignalP"/>
    </source>
</evidence>
<proteinExistence type="predicted"/>
<dbReference type="PANTHER" id="PTHR21724">
    <property type="entry name" value="SHKT DOMAIN-CONTAINING PROTEIN"/>
    <property type="match status" value="1"/>
</dbReference>
<evidence type="ECO:0000256" key="1">
    <source>
        <dbReference type="PROSITE-ProRule" id="PRU01005"/>
    </source>
</evidence>
<evidence type="ECO:0000259" key="4">
    <source>
        <dbReference type="PROSITE" id="PS51670"/>
    </source>
</evidence>
<keyword evidence="6" id="KW-1185">Reference proteome</keyword>